<feature type="non-terminal residue" evidence="2">
    <location>
        <position position="391"/>
    </location>
</feature>
<dbReference type="GO" id="GO:0020037">
    <property type="term" value="F:heme binding"/>
    <property type="evidence" value="ECO:0007669"/>
    <property type="project" value="InterPro"/>
</dbReference>
<dbReference type="GO" id="GO:0005576">
    <property type="term" value="C:extracellular region"/>
    <property type="evidence" value="ECO:0007669"/>
    <property type="project" value="UniProtKB-SubCell"/>
</dbReference>
<gene>
    <name evidence="2" type="ORF">CALMAC_LOCUS14178</name>
</gene>
<keyword evidence="1" id="KW-0560">Oxidoreductase</keyword>
<accession>A0A653D630</accession>
<protein>
    <submittedName>
        <fullName evidence="2">Uncharacterized protein</fullName>
    </submittedName>
</protein>
<dbReference type="InterPro" id="IPR019791">
    <property type="entry name" value="Haem_peroxidase_animal"/>
</dbReference>
<dbReference type="PROSITE" id="PS50292">
    <property type="entry name" value="PEROXIDASE_3"/>
    <property type="match status" value="1"/>
</dbReference>
<sequence length="391" mass="43945">MDVPLLLLEINSLTYFPFRSLVAYWLCLPSPSHLITPRHQLKTDYNISKYTRTLPDEIRPTVQRALLFERDGTDRVSCQIEDTVPCPPNKFRRPSGECNNVRHPKWGNRGARFLRMLPPDYADGKSLPRQSSTHTALPSPLDVAATLQAVPPNNHRYVTSLLGAWSELVLHDLAGTGNLDGRNCCSDEGARHEECYGRLGRGQCRQYMRTLPAVDMDDCSFDYRNQMNLASSYLDGSAVYGNTDQQVEKLRTYDAGLVNVSACSACQTNALYSAILKEHNRIAVNLGQLNRHWSDERLFLESKRIVTAEIQHITFNEYLPIVLGEEAIVHTELELKAHGRFSKYSSAKRGGVYNEVAITALPALLSMLPTNIMNETVESFAEMVDLLITNA</sequence>
<dbReference type="PANTHER" id="PTHR11475">
    <property type="entry name" value="OXIDASE/PEROXIDASE"/>
    <property type="match status" value="1"/>
</dbReference>
<dbReference type="PANTHER" id="PTHR11475:SF134">
    <property type="entry name" value="LD42267P"/>
    <property type="match status" value="1"/>
</dbReference>
<dbReference type="PRINTS" id="PR00457">
    <property type="entry name" value="ANPEROXIDASE"/>
</dbReference>
<evidence type="ECO:0000313" key="3">
    <source>
        <dbReference type="Proteomes" id="UP000410492"/>
    </source>
</evidence>
<dbReference type="OrthoDB" id="823504at2759"/>
<evidence type="ECO:0000256" key="1">
    <source>
        <dbReference type="ARBA" id="ARBA00022559"/>
    </source>
</evidence>
<reference evidence="2 3" key="1">
    <citation type="submission" date="2019-01" db="EMBL/GenBank/DDBJ databases">
        <authorList>
            <person name="Sayadi A."/>
        </authorList>
    </citation>
    <scope>NUCLEOTIDE SEQUENCE [LARGE SCALE GENOMIC DNA]</scope>
</reference>
<organism evidence="2 3">
    <name type="scientific">Callosobruchus maculatus</name>
    <name type="common">Southern cowpea weevil</name>
    <name type="synonym">Pulse bruchid</name>
    <dbReference type="NCBI Taxonomy" id="64391"/>
    <lineage>
        <taxon>Eukaryota</taxon>
        <taxon>Metazoa</taxon>
        <taxon>Ecdysozoa</taxon>
        <taxon>Arthropoda</taxon>
        <taxon>Hexapoda</taxon>
        <taxon>Insecta</taxon>
        <taxon>Pterygota</taxon>
        <taxon>Neoptera</taxon>
        <taxon>Endopterygota</taxon>
        <taxon>Coleoptera</taxon>
        <taxon>Polyphaga</taxon>
        <taxon>Cucujiformia</taxon>
        <taxon>Chrysomeloidea</taxon>
        <taxon>Chrysomelidae</taxon>
        <taxon>Bruchinae</taxon>
        <taxon>Bruchini</taxon>
        <taxon>Callosobruchus</taxon>
    </lineage>
</organism>
<dbReference type="AlphaFoldDB" id="A0A653D630"/>
<dbReference type="InterPro" id="IPR037120">
    <property type="entry name" value="Haem_peroxidase_sf_animal"/>
</dbReference>
<dbReference type="Gene3D" id="1.10.640.10">
    <property type="entry name" value="Haem peroxidase domain superfamily, animal type"/>
    <property type="match status" value="1"/>
</dbReference>
<dbReference type="GO" id="GO:0004601">
    <property type="term" value="F:peroxidase activity"/>
    <property type="evidence" value="ECO:0007669"/>
    <property type="project" value="UniProtKB-KW"/>
</dbReference>
<evidence type="ECO:0000313" key="2">
    <source>
        <dbReference type="EMBL" id="VEN54787.1"/>
    </source>
</evidence>
<keyword evidence="3" id="KW-1185">Reference proteome</keyword>
<keyword evidence="1" id="KW-0575">Peroxidase</keyword>
<name>A0A653D630_CALMS</name>
<dbReference type="Proteomes" id="UP000410492">
    <property type="component" value="Unassembled WGS sequence"/>
</dbReference>
<proteinExistence type="predicted"/>
<dbReference type="SUPFAM" id="SSF48113">
    <property type="entry name" value="Heme-dependent peroxidases"/>
    <property type="match status" value="1"/>
</dbReference>
<dbReference type="InterPro" id="IPR010255">
    <property type="entry name" value="Haem_peroxidase_sf"/>
</dbReference>
<dbReference type="GO" id="GO:0006979">
    <property type="term" value="P:response to oxidative stress"/>
    <property type="evidence" value="ECO:0007669"/>
    <property type="project" value="InterPro"/>
</dbReference>
<dbReference type="Pfam" id="PF03098">
    <property type="entry name" value="An_peroxidase"/>
    <property type="match status" value="2"/>
</dbReference>
<dbReference type="EMBL" id="CAACVG010010040">
    <property type="protein sequence ID" value="VEN54787.1"/>
    <property type="molecule type" value="Genomic_DNA"/>
</dbReference>